<sequence length="133" mass="15270">MVMRNVQMMDRMMKRLRSRKKRKTGMKKTMRLKTNPPRNLRRRNPVNHNSTSPPFNLNKPPSIPISLPNCALPRNTIAMLSDSSTNWNLPFQSCANYSSPPRKLKSSNPCGSLGSRTNMTSPRPNRESRRCCI</sequence>
<protein>
    <submittedName>
        <fullName evidence="2">Uncharacterized protein</fullName>
    </submittedName>
</protein>
<evidence type="ECO:0000313" key="3">
    <source>
        <dbReference type="Proteomes" id="UP000053392"/>
    </source>
</evidence>
<dbReference type="EMBL" id="KN847896">
    <property type="protein sequence ID" value="KIR43925.1"/>
    <property type="molecule type" value="Genomic_DNA"/>
</dbReference>
<gene>
    <name evidence="2" type="ORF">I313_00771</name>
</gene>
<accession>A0A0D0VGE4</accession>
<feature type="region of interest" description="Disordered" evidence="1">
    <location>
        <begin position="17"/>
        <end position="61"/>
    </location>
</feature>
<proteinExistence type="predicted"/>
<dbReference type="Proteomes" id="UP000053392">
    <property type="component" value="Unassembled WGS sequence"/>
</dbReference>
<evidence type="ECO:0000313" key="2">
    <source>
        <dbReference type="EMBL" id="KIR43925.1"/>
    </source>
</evidence>
<name>A0A0D0VGE4_9TREE</name>
<keyword evidence="3" id="KW-1185">Reference proteome</keyword>
<evidence type="ECO:0000256" key="1">
    <source>
        <dbReference type="SAM" id="MobiDB-lite"/>
    </source>
</evidence>
<dbReference type="AlphaFoldDB" id="A0A0D0VGE4"/>
<feature type="compositionally biased region" description="Basic residues" evidence="1">
    <location>
        <begin position="17"/>
        <end position="31"/>
    </location>
</feature>
<reference evidence="2 3" key="1">
    <citation type="submission" date="2015-01" db="EMBL/GenBank/DDBJ databases">
        <title>The Genome Sequence of Cryptococcus gattii Ram5.</title>
        <authorList>
            <consortium name="The Broad Institute Genomics Platform"/>
            <person name="Cuomo C."/>
            <person name="Litvintseva A."/>
            <person name="Chen Y."/>
            <person name="Heitman J."/>
            <person name="Sun S."/>
            <person name="Springer D."/>
            <person name="Dromer F."/>
            <person name="Young S."/>
            <person name="Zeng Q."/>
            <person name="Gargeya S."/>
            <person name="Abouelleil A."/>
            <person name="Alvarado L."/>
            <person name="Chapman S.B."/>
            <person name="Gainer-Dewar J."/>
            <person name="Goldberg J."/>
            <person name="Griggs A."/>
            <person name="Gujja S."/>
            <person name="Hansen M."/>
            <person name="Howarth C."/>
            <person name="Imamovic A."/>
            <person name="Larimer J."/>
            <person name="Murphy C."/>
            <person name="Naylor J."/>
            <person name="Pearson M."/>
            <person name="Priest M."/>
            <person name="Roberts A."/>
            <person name="Saif S."/>
            <person name="Shea T."/>
            <person name="Sykes S."/>
            <person name="Wortman J."/>
            <person name="Nusbaum C."/>
            <person name="Birren B."/>
        </authorList>
    </citation>
    <scope>NUCLEOTIDE SEQUENCE [LARGE SCALE GENOMIC DNA]</scope>
    <source>
        <strain evidence="2 3">Ram5</strain>
    </source>
</reference>
<feature type="compositionally biased region" description="Polar residues" evidence="1">
    <location>
        <begin position="106"/>
        <end position="123"/>
    </location>
</feature>
<feature type="region of interest" description="Disordered" evidence="1">
    <location>
        <begin position="96"/>
        <end position="133"/>
    </location>
</feature>
<dbReference type="HOGENOM" id="CLU_1916990_0_0_1"/>
<organism evidence="2 3">
    <name type="scientific">Cryptococcus deuterogattii Ram5</name>
    <dbReference type="NCBI Taxonomy" id="1296110"/>
    <lineage>
        <taxon>Eukaryota</taxon>
        <taxon>Fungi</taxon>
        <taxon>Dikarya</taxon>
        <taxon>Basidiomycota</taxon>
        <taxon>Agaricomycotina</taxon>
        <taxon>Tremellomycetes</taxon>
        <taxon>Tremellales</taxon>
        <taxon>Cryptococcaceae</taxon>
        <taxon>Cryptococcus</taxon>
        <taxon>Cryptococcus gattii species complex</taxon>
    </lineage>
</organism>
<feature type="compositionally biased region" description="Basic and acidic residues" evidence="1">
    <location>
        <begin position="124"/>
        <end position="133"/>
    </location>
</feature>